<sequence>MSDLFRIKIVYSQSHTIGPKIIFGILVIFSLILLIQAIMKAKKENRPLLDLKHKHFFIENYDRVKIFGTGILLILYIMTMNLLGFIPAGILFISLFNILYKGSREVKSILISIGIAILETMLVWFIFGYMFGITLP</sequence>
<dbReference type="Pfam" id="PF07331">
    <property type="entry name" value="TctB"/>
    <property type="match status" value="1"/>
</dbReference>
<evidence type="ECO:0000259" key="2">
    <source>
        <dbReference type="Pfam" id="PF07331"/>
    </source>
</evidence>
<reference evidence="3 4" key="1">
    <citation type="submission" date="2018-09" db="EMBL/GenBank/DDBJ databases">
        <authorList>
            <person name="Postec A."/>
        </authorList>
    </citation>
    <scope>NUCLEOTIDE SEQUENCE [LARGE SCALE GENOMIC DNA]</scope>
    <source>
        <strain evidence="3">70B-A</strain>
    </source>
</reference>
<dbReference type="EMBL" id="LR130778">
    <property type="protein sequence ID" value="VDN48153.1"/>
    <property type="molecule type" value="Genomic_DNA"/>
</dbReference>
<name>A0A3P7PDL4_9FIRM</name>
<organism evidence="3 4">
    <name type="scientific">Petrocella atlantisensis</name>
    <dbReference type="NCBI Taxonomy" id="2173034"/>
    <lineage>
        <taxon>Bacteria</taxon>
        <taxon>Bacillati</taxon>
        <taxon>Bacillota</taxon>
        <taxon>Clostridia</taxon>
        <taxon>Lachnospirales</taxon>
        <taxon>Vallitaleaceae</taxon>
        <taxon>Petrocella</taxon>
    </lineage>
</organism>
<evidence type="ECO:0000256" key="1">
    <source>
        <dbReference type="SAM" id="Phobius"/>
    </source>
</evidence>
<dbReference type="Proteomes" id="UP000279029">
    <property type="component" value="Chromosome"/>
</dbReference>
<dbReference type="InterPro" id="IPR009936">
    <property type="entry name" value="DUF1468"/>
</dbReference>
<feature type="transmembrane region" description="Helical" evidence="1">
    <location>
        <begin position="108"/>
        <end position="131"/>
    </location>
</feature>
<feature type="transmembrane region" description="Helical" evidence="1">
    <location>
        <begin position="71"/>
        <end position="96"/>
    </location>
</feature>
<evidence type="ECO:0000313" key="3">
    <source>
        <dbReference type="EMBL" id="VDN48153.1"/>
    </source>
</evidence>
<gene>
    <name evidence="3" type="ORF">PATL70BA_2261</name>
</gene>
<accession>A0A3P7PDL4</accession>
<dbReference type="RefSeq" id="WP_125137334.1">
    <property type="nucleotide sequence ID" value="NZ_LR130778.1"/>
</dbReference>
<protein>
    <recommendedName>
        <fullName evidence="2">DUF1468 domain-containing protein</fullName>
    </recommendedName>
</protein>
<keyword evidence="1" id="KW-0812">Transmembrane</keyword>
<keyword evidence="4" id="KW-1185">Reference proteome</keyword>
<proteinExistence type="predicted"/>
<feature type="transmembrane region" description="Helical" evidence="1">
    <location>
        <begin position="21"/>
        <end position="39"/>
    </location>
</feature>
<keyword evidence="1" id="KW-1133">Transmembrane helix</keyword>
<evidence type="ECO:0000313" key="4">
    <source>
        <dbReference type="Proteomes" id="UP000279029"/>
    </source>
</evidence>
<dbReference type="KEGG" id="cbar:PATL70BA_2261"/>
<dbReference type="OrthoDB" id="2886209at2"/>
<dbReference type="AlphaFoldDB" id="A0A3P7PDL4"/>
<keyword evidence="1" id="KW-0472">Membrane</keyword>
<feature type="domain" description="DUF1468" evidence="2">
    <location>
        <begin position="19"/>
        <end position="136"/>
    </location>
</feature>